<organism evidence="1 2">
    <name type="scientific">Clostridium omnivorum</name>
    <dbReference type="NCBI Taxonomy" id="1604902"/>
    <lineage>
        <taxon>Bacteria</taxon>
        <taxon>Bacillati</taxon>
        <taxon>Bacillota</taxon>
        <taxon>Clostridia</taxon>
        <taxon>Eubacteriales</taxon>
        <taxon>Clostridiaceae</taxon>
        <taxon>Clostridium</taxon>
    </lineage>
</organism>
<dbReference type="Proteomes" id="UP001208567">
    <property type="component" value="Unassembled WGS sequence"/>
</dbReference>
<protein>
    <recommendedName>
        <fullName evidence="3">YtxH domain-containing protein</fullName>
    </recommendedName>
</protein>
<keyword evidence="2" id="KW-1185">Reference proteome</keyword>
<evidence type="ECO:0000313" key="1">
    <source>
        <dbReference type="EMBL" id="GLC31858.1"/>
    </source>
</evidence>
<dbReference type="PANTHER" id="PTHR35792">
    <property type="entry name" value="GENERAL STRESS PROTEIN"/>
    <property type="match status" value="1"/>
</dbReference>
<gene>
    <name evidence="1" type="ORF">bsdE14_32680</name>
</gene>
<dbReference type="PANTHER" id="PTHR35792:SF2">
    <property type="entry name" value="GENERAL STRESS PROTEIN"/>
    <property type="match status" value="1"/>
</dbReference>
<accession>A0ABQ5N9C7</accession>
<dbReference type="InterPro" id="IPR024623">
    <property type="entry name" value="YtxH"/>
</dbReference>
<dbReference type="EMBL" id="BRXR01000001">
    <property type="protein sequence ID" value="GLC31858.1"/>
    <property type="molecule type" value="Genomic_DNA"/>
</dbReference>
<dbReference type="Pfam" id="PF12732">
    <property type="entry name" value="YtxH"/>
    <property type="match status" value="1"/>
</dbReference>
<comment type="caution">
    <text evidence="1">The sequence shown here is derived from an EMBL/GenBank/DDBJ whole genome shotgun (WGS) entry which is preliminary data.</text>
</comment>
<name>A0ABQ5N9C7_9CLOT</name>
<sequence>MKIVEMMEKKKREKAKRERIKLAKKVSAGTAAGVVVGAISGILLAPKSGKETQEDIAKTAKDLGENIKNKTVEFKGNVENKVTETKGNVVEAKEKISQYLAEKKAARKGCCCDEAIAEDEVKEIEVPAEVEE</sequence>
<reference evidence="1 2" key="1">
    <citation type="journal article" date="2024" name="Int. J. Syst. Evol. Microbiol.">
        <title>Clostridium omnivorum sp. nov., isolated from anoxic soil under the treatment of reductive soil disinfestation.</title>
        <authorList>
            <person name="Ueki A."/>
            <person name="Tonouchi A."/>
            <person name="Kaku N."/>
            <person name="Honma S."/>
            <person name="Ueki K."/>
        </authorList>
    </citation>
    <scope>NUCLEOTIDE SEQUENCE [LARGE SCALE GENOMIC DNA]</scope>
    <source>
        <strain evidence="1 2">E14</strain>
    </source>
</reference>
<evidence type="ECO:0008006" key="3">
    <source>
        <dbReference type="Google" id="ProtNLM"/>
    </source>
</evidence>
<dbReference type="RefSeq" id="WP_264851181.1">
    <property type="nucleotide sequence ID" value="NZ_BRXR01000001.1"/>
</dbReference>
<proteinExistence type="predicted"/>
<dbReference type="InterPro" id="IPR052928">
    <property type="entry name" value="Desiccation-related_membrane"/>
</dbReference>
<evidence type="ECO:0000313" key="2">
    <source>
        <dbReference type="Proteomes" id="UP001208567"/>
    </source>
</evidence>